<dbReference type="Proteomes" id="UP000694251">
    <property type="component" value="Chromosome 5"/>
</dbReference>
<protein>
    <recommendedName>
        <fullName evidence="4">Transmembrane protein</fullName>
    </recommendedName>
</protein>
<feature type="transmembrane region" description="Helical" evidence="1">
    <location>
        <begin position="59"/>
        <end position="77"/>
    </location>
</feature>
<organism evidence="2 3">
    <name type="scientific">Arabidopsis suecica</name>
    <name type="common">Swedish thale-cress</name>
    <name type="synonym">Cardaminopsis suecica</name>
    <dbReference type="NCBI Taxonomy" id="45249"/>
    <lineage>
        <taxon>Eukaryota</taxon>
        <taxon>Viridiplantae</taxon>
        <taxon>Streptophyta</taxon>
        <taxon>Embryophyta</taxon>
        <taxon>Tracheophyta</taxon>
        <taxon>Spermatophyta</taxon>
        <taxon>Magnoliopsida</taxon>
        <taxon>eudicotyledons</taxon>
        <taxon>Gunneridae</taxon>
        <taxon>Pentapetalae</taxon>
        <taxon>rosids</taxon>
        <taxon>malvids</taxon>
        <taxon>Brassicales</taxon>
        <taxon>Brassicaceae</taxon>
        <taxon>Camelineae</taxon>
        <taxon>Arabidopsis</taxon>
    </lineage>
</organism>
<keyword evidence="1" id="KW-0472">Membrane</keyword>
<dbReference type="EMBL" id="JAEFBJ010000005">
    <property type="protein sequence ID" value="KAG7608512.1"/>
    <property type="molecule type" value="Genomic_DNA"/>
</dbReference>
<sequence length="367" mass="41007">MSGKGFEEDNQTLEILRLALGWTKSEIYVLTMHWLIVGVEMYLFWPLYPNFPHVWGDSVMGMVMIQYVTGVISYASMSHPLTALLGRVSHLSDLLLIIFKFQEMASERSEKLHNMTMAIIMLAMGYVKVAFEMGAKATWFPPYYFGFASVAYILFLIVAEVEDNVSVDWISHMLGLLALAFLVAIVSVEFAIGFGSFTSLVCFWYIVKHFKEKETLDPSLAPISSSSEKLNLVILMALGGAIVFVQIGLAMGLEQTKLSPIYFGFSFASYVFFRFIEVLEGNITVKSISAHISRCAGILSLCFFVGLISQEFAIGIFVSTLVLLLLYLCKSWCKSWLTNPTAQDLADEVQTLLQFEDIPHSSGGEIV</sequence>
<keyword evidence="3" id="KW-1185">Reference proteome</keyword>
<feature type="transmembrane region" description="Helical" evidence="1">
    <location>
        <begin position="173"/>
        <end position="206"/>
    </location>
</feature>
<dbReference type="AlphaFoldDB" id="A0A8T2DDI4"/>
<feature type="transmembrane region" description="Helical" evidence="1">
    <location>
        <begin position="259"/>
        <end position="276"/>
    </location>
</feature>
<accession>A0A8T2DDI4</accession>
<name>A0A8T2DDI4_ARASU</name>
<feature type="transmembrane region" description="Helical" evidence="1">
    <location>
        <begin position="27"/>
        <end position="47"/>
    </location>
</feature>
<feature type="transmembrane region" description="Helical" evidence="1">
    <location>
        <begin position="143"/>
        <end position="161"/>
    </location>
</feature>
<evidence type="ECO:0000313" key="3">
    <source>
        <dbReference type="Proteomes" id="UP000694251"/>
    </source>
</evidence>
<evidence type="ECO:0008006" key="4">
    <source>
        <dbReference type="Google" id="ProtNLM"/>
    </source>
</evidence>
<keyword evidence="1" id="KW-1133">Transmembrane helix</keyword>
<comment type="caution">
    <text evidence="2">The sequence shown here is derived from an EMBL/GenBank/DDBJ whole genome shotgun (WGS) entry which is preliminary data.</text>
</comment>
<feature type="transmembrane region" description="Helical" evidence="1">
    <location>
        <begin position="113"/>
        <end position="131"/>
    </location>
</feature>
<feature type="transmembrane region" description="Helical" evidence="1">
    <location>
        <begin position="232"/>
        <end position="253"/>
    </location>
</feature>
<gene>
    <name evidence="2" type="ORF">ISN44_As05g007350</name>
</gene>
<reference evidence="2 3" key="1">
    <citation type="submission" date="2020-12" db="EMBL/GenBank/DDBJ databases">
        <title>Concerted genomic and epigenomic changes stabilize Arabidopsis allopolyploids.</title>
        <authorList>
            <person name="Chen Z."/>
        </authorList>
    </citation>
    <scope>NUCLEOTIDE SEQUENCE [LARGE SCALE GENOMIC DNA]</scope>
    <source>
        <strain evidence="2">As9502</strain>
        <tissue evidence="2">Leaf</tissue>
    </source>
</reference>
<evidence type="ECO:0000256" key="1">
    <source>
        <dbReference type="SAM" id="Phobius"/>
    </source>
</evidence>
<proteinExistence type="predicted"/>
<evidence type="ECO:0000313" key="2">
    <source>
        <dbReference type="EMBL" id="KAG7608512.1"/>
    </source>
</evidence>
<dbReference type="OrthoDB" id="1126036at2759"/>
<feature type="transmembrane region" description="Helical" evidence="1">
    <location>
        <begin position="312"/>
        <end position="329"/>
    </location>
</feature>
<keyword evidence="1" id="KW-0812">Transmembrane</keyword>